<reference evidence="2" key="1">
    <citation type="journal article" date="2019" name="Sci. Rep.">
        <title>Draft genome of Tanacetum cinerariifolium, the natural source of mosquito coil.</title>
        <authorList>
            <person name="Yamashiro T."/>
            <person name="Shiraishi A."/>
            <person name="Satake H."/>
            <person name="Nakayama K."/>
        </authorList>
    </citation>
    <scope>NUCLEOTIDE SEQUENCE</scope>
</reference>
<comment type="caution">
    <text evidence="2">The sequence shown here is derived from an EMBL/GenBank/DDBJ whole genome shotgun (WGS) entry which is preliminary data.</text>
</comment>
<proteinExistence type="predicted"/>
<protein>
    <submittedName>
        <fullName evidence="2">Uncharacterized protein</fullName>
    </submittedName>
</protein>
<dbReference type="EMBL" id="BKCJ010141703">
    <property type="protein sequence ID" value="GEX95866.1"/>
    <property type="molecule type" value="Genomic_DNA"/>
</dbReference>
<feature type="region of interest" description="Disordered" evidence="1">
    <location>
        <begin position="479"/>
        <end position="508"/>
    </location>
</feature>
<sequence length="672" mass="74124">MKIIPDKEEVAIDAIPLAVKSPKIIDWKIHKEGKKSYYQIIRADRKYKMYMVFNRMLKEFNREDLYNLANMSRLFLSTSQSFILSFSDRLPPIVTVCSGCSGCIGTFIPFTTTGSLGGSSLGASTTILHSAGIMVLLRSVTIPPSTEKLNIPYTIGKICPNGHDISSLNPKSGAVVGVIWLLTSGRSLLKQCSYNTSDADPPSKYMRWIREIRISGSSGPPAVFLVGCSFFFDFPLSSTGACDIATDESRSSGKNPGLPSVACLLNLSVVFLIAEFAGVWARSTELIIFGMSFFRNVVVSGLTDGIDFGRSQSTSRLLSLFEALTSFLWLPMQSSLLYLVESRIDASICPIFVSWYNDVSVRRDPLPSKNLVDLELLEKLDNNHTFIRQYLKTFLSLVGLKYSFEVLPVRPTLLKSNESDMGLLDFIKSADLFNVKTRERTLAEGEVPLITKTADMAVASSAQTFRLVDHTIIDELEEHAGKKKRKSPAALRRLELRSGPQGAESGPVPHLIEEFVSSSVTHTPDPDVYEDSGLTQDVNVQTHYVPDRFVVATSSSEHGNTDVSLRVKSPLAHVEAENTDVEFTDRARASFITGGNVGTSTSDIYIPEWSVTNDARTDARILDGFNVNSAQHAYADESWLMWLRFAAWSHGASVEQSCADADCRPFPNPCSC</sequence>
<name>A0A699HEF0_TANCI</name>
<evidence type="ECO:0000313" key="2">
    <source>
        <dbReference type="EMBL" id="GEX95866.1"/>
    </source>
</evidence>
<organism evidence="2">
    <name type="scientific">Tanacetum cinerariifolium</name>
    <name type="common">Dalmatian daisy</name>
    <name type="synonym">Chrysanthemum cinerariifolium</name>
    <dbReference type="NCBI Taxonomy" id="118510"/>
    <lineage>
        <taxon>Eukaryota</taxon>
        <taxon>Viridiplantae</taxon>
        <taxon>Streptophyta</taxon>
        <taxon>Embryophyta</taxon>
        <taxon>Tracheophyta</taxon>
        <taxon>Spermatophyta</taxon>
        <taxon>Magnoliopsida</taxon>
        <taxon>eudicotyledons</taxon>
        <taxon>Gunneridae</taxon>
        <taxon>Pentapetalae</taxon>
        <taxon>asterids</taxon>
        <taxon>campanulids</taxon>
        <taxon>Asterales</taxon>
        <taxon>Asteraceae</taxon>
        <taxon>Asteroideae</taxon>
        <taxon>Anthemideae</taxon>
        <taxon>Anthemidinae</taxon>
        <taxon>Tanacetum</taxon>
    </lineage>
</organism>
<evidence type="ECO:0000256" key="1">
    <source>
        <dbReference type="SAM" id="MobiDB-lite"/>
    </source>
</evidence>
<dbReference type="AlphaFoldDB" id="A0A699HEF0"/>
<gene>
    <name evidence="2" type="ORF">Tci_367841</name>
</gene>
<accession>A0A699HEF0</accession>